<dbReference type="PANTHER" id="PTHR37984">
    <property type="entry name" value="PROTEIN CBG26694"/>
    <property type="match status" value="1"/>
</dbReference>
<reference evidence="10 11" key="1">
    <citation type="journal article" date="2020" name="Genome Biol. Evol.">
        <title>Comparative genomics of strictly vertically transmitted, feminizing microsporidia endosymbionts of amphipod crustaceans.</title>
        <authorList>
            <person name="Cormier A."/>
            <person name="Chebbi M.A."/>
            <person name="Giraud I."/>
            <person name="Wattier R."/>
            <person name="Teixeira M."/>
            <person name="Gilbert C."/>
            <person name="Rigaud T."/>
            <person name="Cordaux R."/>
        </authorList>
    </citation>
    <scope>NUCLEOTIDE SEQUENCE [LARGE SCALE GENOMIC DNA]</scope>
    <source>
        <strain evidence="10 11">Ou3-Ou53</strain>
    </source>
</reference>
<dbReference type="GO" id="GO:0004190">
    <property type="term" value="F:aspartic-type endopeptidase activity"/>
    <property type="evidence" value="ECO:0007669"/>
    <property type="project" value="UniProtKB-KW"/>
</dbReference>
<sequence>KGQAKEGRLKSPKTTTSRSAQKVKISWMSAESSTPKLTKKSNKNNLPRTNSGRVVMSNKSSLNGSQNYSSKGNEHDEIKIKDQEISTPMLPKIGLVNIASLKPVNLMAMLINVEGREIRALIDSGATNNLIRKSACHNKIKIFNDRSVIIQGLAGSEIKSEGRVMLNTCISGLDLGFCEYEIVPDDSIDFDMIKGVNFLLKAGLTLDMNQRRISKSRADGSRSDYYLNIDGSTRVVLHERIPVFVAVDTVLLNDLTSVTVDFSKEKKIKILHPVLFEGDIKHIKLQCLDGVLDPVEQNIKIYIQRKVGENGYPKQVKSGERIGTVSVSHALTDQVLPSLVKIPCRILTDNGPEFISETFNSVLKSYNITHIHSTKYRAAGNGAVERSNRTITELIKGLVNEKPHTWDVELPRAVIIYNNNFSYEKLKQEKKKRS</sequence>
<keyword evidence="2" id="KW-0548">Nucleotidyltransferase</keyword>
<keyword evidence="7" id="KW-0695">RNA-directed DNA polymerase</keyword>
<keyword evidence="4" id="KW-0064">Aspartyl protease</keyword>
<dbReference type="InterPro" id="IPR001969">
    <property type="entry name" value="Aspartic_peptidase_AS"/>
</dbReference>
<dbReference type="CDD" id="cd00303">
    <property type="entry name" value="retropepsin_like"/>
    <property type="match status" value="1"/>
</dbReference>
<evidence type="ECO:0000259" key="9">
    <source>
        <dbReference type="PROSITE" id="PS50994"/>
    </source>
</evidence>
<keyword evidence="4" id="KW-0645">Protease</keyword>
<dbReference type="InterPro" id="IPR001584">
    <property type="entry name" value="Integrase_cat-core"/>
</dbReference>
<dbReference type="GO" id="GO:0003964">
    <property type="term" value="F:RNA-directed DNA polymerase activity"/>
    <property type="evidence" value="ECO:0007669"/>
    <property type="project" value="UniProtKB-KW"/>
</dbReference>
<dbReference type="GO" id="GO:0003676">
    <property type="term" value="F:nucleic acid binding"/>
    <property type="evidence" value="ECO:0007669"/>
    <property type="project" value="InterPro"/>
</dbReference>
<evidence type="ECO:0000256" key="3">
    <source>
        <dbReference type="ARBA" id="ARBA00022722"/>
    </source>
</evidence>
<feature type="region of interest" description="Disordered" evidence="8">
    <location>
        <begin position="1"/>
        <end position="75"/>
    </location>
</feature>
<dbReference type="OrthoDB" id="2273864at2759"/>
<keyword evidence="1" id="KW-0808">Transferase</keyword>
<dbReference type="InterPro" id="IPR012337">
    <property type="entry name" value="RNaseH-like_sf"/>
</dbReference>
<name>A0A9P6GXJ1_9MICR</name>
<keyword evidence="5" id="KW-0255">Endonuclease</keyword>
<evidence type="ECO:0000313" key="10">
    <source>
        <dbReference type="EMBL" id="KAF9754371.1"/>
    </source>
</evidence>
<evidence type="ECO:0000256" key="5">
    <source>
        <dbReference type="ARBA" id="ARBA00022759"/>
    </source>
</evidence>
<comment type="caution">
    <text evidence="10">The sequence shown here is derived from an EMBL/GenBank/DDBJ whole genome shotgun (WGS) entry which is preliminary data.</text>
</comment>
<dbReference type="InterPro" id="IPR021109">
    <property type="entry name" value="Peptidase_aspartic_dom_sf"/>
</dbReference>
<keyword evidence="6" id="KW-0378">Hydrolase</keyword>
<dbReference type="GO" id="GO:0006508">
    <property type="term" value="P:proteolysis"/>
    <property type="evidence" value="ECO:0007669"/>
    <property type="project" value="InterPro"/>
</dbReference>
<accession>A0A9P6GXJ1</accession>
<feature type="compositionally biased region" description="Polar residues" evidence="8">
    <location>
        <begin position="43"/>
        <end position="71"/>
    </location>
</feature>
<organism evidence="10 11">
    <name type="scientific">Nosema granulosis</name>
    <dbReference type="NCBI Taxonomy" id="83296"/>
    <lineage>
        <taxon>Eukaryota</taxon>
        <taxon>Fungi</taxon>
        <taxon>Fungi incertae sedis</taxon>
        <taxon>Microsporidia</taxon>
        <taxon>Nosematidae</taxon>
        <taxon>Nosema</taxon>
    </lineage>
</organism>
<evidence type="ECO:0000256" key="2">
    <source>
        <dbReference type="ARBA" id="ARBA00022695"/>
    </source>
</evidence>
<dbReference type="Gene3D" id="2.40.70.10">
    <property type="entry name" value="Acid Proteases"/>
    <property type="match status" value="1"/>
</dbReference>
<dbReference type="InterPro" id="IPR050951">
    <property type="entry name" value="Retrovirus_Pol_polyprotein"/>
</dbReference>
<dbReference type="EMBL" id="SBJO01000865">
    <property type="protein sequence ID" value="KAF9754371.1"/>
    <property type="molecule type" value="Genomic_DNA"/>
</dbReference>
<gene>
    <name evidence="10" type="primary">pol_92</name>
    <name evidence="10" type="ORF">NGRA_3344</name>
</gene>
<keyword evidence="3" id="KW-0540">Nuclease</keyword>
<dbReference type="GO" id="GO:0004519">
    <property type="term" value="F:endonuclease activity"/>
    <property type="evidence" value="ECO:0007669"/>
    <property type="project" value="UniProtKB-KW"/>
</dbReference>
<evidence type="ECO:0000256" key="4">
    <source>
        <dbReference type="ARBA" id="ARBA00022750"/>
    </source>
</evidence>
<dbReference type="Gene3D" id="3.30.420.10">
    <property type="entry name" value="Ribonuclease H-like superfamily/Ribonuclease H"/>
    <property type="match status" value="1"/>
</dbReference>
<dbReference type="SUPFAM" id="SSF50630">
    <property type="entry name" value="Acid proteases"/>
    <property type="match status" value="1"/>
</dbReference>
<dbReference type="Proteomes" id="UP000740883">
    <property type="component" value="Unassembled WGS sequence"/>
</dbReference>
<dbReference type="GO" id="GO:0015074">
    <property type="term" value="P:DNA integration"/>
    <property type="evidence" value="ECO:0007669"/>
    <property type="project" value="InterPro"/>
</dbReference>
<protein>
    <submittedName>
        <fullName evidence="10">Gag-Pol polyprotein</fullName>
    </submittedName>
</protein>
<dbReference type="SUPFAM" id="SSF53098">
    <property type="entry name" value="Ribonuclease H-like"/>
    <property type="match status" value="1"/>
</dbReference>
<dbReference type="AlphaFoldDB" id="A0A9P6GXJ1"/>
<evidence type="ECO:0000256" key="1">
    <source>
        <dbReference type="ARBA" id="ARBA00022679"/>
    </source>
</evidence>
<dbReference type="PROSITE" id="PS00141">
    <property type="entry name" value="ASP_PROTEASE"/>
    <property type="match status" value="1"/>
</dbReference>
<dbReference type="PROSITE" id="PS50994">
    <property type="entry name" value="INTEGRASE"/>
    <property type="match status" value="1"/>
</dbReference>
<proteinExistence type="predicted"/>
<feature type="domain" description="Integrase catalytic" evidence="9">
    <location>
        <begin position="269"/>
        <end position="434"/>
    </location>
</feature>
<keyword evidence="11" id="KW-1185">Reference proteome</keyword>
<evidence type="ECO:0000256" key="6">
    <source>
        <dbReference type="ARBA" id="ARBA00022801"/>
    </source>
</evidence>
<evidence type="ECO:0000313" key="11">
    <source>
        <dbReference type="Proteomes" id="UP000740883"/>
    </source>
</evidence>
<evidence type="ECO:0000256" key="7">
    <source>
        <dbReference type="ARBA" id="ARBA00022918"/>
    </source>
</evidence>
<dbReference type="InterPro" id="IPR036397">
    <property type="entry name" value="RNaseH_sf"/>
</dbReference>
<dbReference type="PANTHER" id="PTHR37984:SF5">
    <property type="entry name" value="PROTEIN NYNRIN-LIKE"/>
    <property type="match status" value="1"/>
</dbReference>
<dbReference type="GO" id="GO:0005634">
    <property type="term" value="C:nucleus"/>
    <property type="evidence" value="ECO:0007669"/>
    <property type="project" value="UniProtKB-ARBA"/>
</dbReference>
<evidence type="ECO:0000256" key="8">
    <source>
        <dbReference type="SAM" id="MobiDB-lite"/>
    </source>
</evidence>
<feature type="non-terminal residue" evidence="10">
    <location>
        <position position="1"/>
    </location>
</feature>